<feature type="transmembrane region" description="Helical" evidence="23">
    <location>
        <begin position="79"/>
        <end position="97"/>
    </location>
</feature>
<evidence type="ECO:0000313" key="25">
    <source>
        <dbReference type="Proteomes" id="UP000244180"/>
    </source>
</evidence>
<comment type="caution">
    <text evidence="24">The sequence shown here is derived from an EMBL/GenBank/DDBJ whole genome shotgun (WGS) entry which is preliminary data.</text>
</comment>
<evidence type="ECO:0000256" key="11">
    <source>
        <dbReference type="ARBA" id="ARBA00023136"/>
    </source>
</evidence>
<proteinExistence type="inferred from homology"/>
<feature type="transmembrane region" description="Helical" evidence="23">
    <location>
        <begin position="374"/>
        <end position="395"/>
    </location>
</feature>
<keyword evidence="5" id="KW-0328">Glycosyltransferase</keyword>
<evidence type="ECO:0000256" key="1">
    <source>
        <dbReference type="ARBA" id="ARBA00004651"/>
    </source>
</evidence>
<feature type="transmembrane region" description="Helical" evidence="23">
    <location>
        <begin position="201"/>
        <end position="218"/>
    </location>
</feature>
<comment type="catalytic activity">
    <reaction evidence="20">
        <text>[GlcNAc-(1-&gt;4)-Mur2Ac(oyl-L-Ala-gamma-D-Glu-L-Lys-D-Ala-D-Ala)](n)-di-trans,octa-cis-undecaprenyl diphosphate + beta-D-GlcNAc-(1-&gt;4)-Mur2Ac(oyl-L-Ala-gamma-D-Glu-L-Lys-D-Ala-D-Ala)-di-trans,octa-cis-undecaprenyl diphosphate = [GlcNAc-(1-&gt;4)-Mur2Ac(oyl-L-Ala-gamma-D-Glu-L-Lys-D-Ala-D-Ala)](n+1)-di-trans,octa-cis-undecaprenyl diphosphate + di-trans,octa-cis-undecaprenyl diphosphate + H(+)</text>
        <dbReference type="Rhea" id="RHEA:23708"/>
        <dbReference type="Rhea" id="RHEA-COMP:9602"/>
        <dbReference type="Rhea" id="RHEA-COMP:9603"/>
        <dbReference type="ChEBI" id="CHEBI:15378"/>
        <dbReference type="ChEBI" id="CHEBI:58405"/>
        <dbReference type="ChEBI" id="CHEBI:60033"/>
        <dbReference type="ChEBI" id="CHEBI:78435"/>
        <dbReference type="EC" id="2.4.99.28"/>
    </reaction>
</comment>
<evidence type="ECO:0000256" key="15">
    <source>
        <dbReference type="ARBA" id="ARBA00033270"/>
    </source>
</evidence>
<evidence type="ECO:0000256" key="22">
    <source>
        <dbReference type="SAM" id="MobiDB-lite"/>
    </source>
</evidence>
<keyword evidence="13" id="KW-0961">Cell wall biogenesis/degradation</keyword>
<feature type="transmembrane region" description="Helical" evidence="23">
    <location>
        <begin position="109"/>
        <end position="127"/>
    </location>
</feature>
<evidence type="ECO:0000256" key="4">
    <source>
        <dbReference type="ARBA" id="ARBA00022618"/>
    </source>
</evidence>
<comment type="subcellular location">
    <subcellularLocation>
        <location evidence="1">Cell membrane</location>
        <topology evidence="1">Multi-pass membrane protein</topology>
    </subcellularLocation>
</comment>
<evidence type="ECO:0000256" key="21">
    <source>
        <dbReference type="ARBA" id="ARBA00049966"/>
    </source>
</evidence>
<keyword evidence="4 24" id="KW-0132">Cell division</keyword>
<keyword evidence="6" id="KW-0808">Transferase</keyword>
<dbReference type="GO" id="GO:0005886">
    <property type="term" value="C:plasma membrane"/>
    <property type="evidence" value="ECO:0007669"/>
    <property type="project" value="UniProtKB-SubCell"/>
</dbReference>
<dbReference type="PANTHER" id="PTHR30474:SF2">
    <property type="entry name" value="PEPTIDOGLYCAN GLYCOSYLTRANSFERASE FTSW-RELATED"/>
    <property type="match status" value="1"/>
</dbReference>
<dbReference type="GO" id="GO:0015648">
    <property type="term" value="F:lipid-linked peptidoglycan transporter activity"/>
    <property type="evidence" value="ECO:0007669"/>
    <property type="project" value="TreeGrafter"/>
</dbReference>
<feature type="transmembrane region" description="Helical" evidence="23">
    <location>
        <begin position="147"/>
        <end position="166"/>
    </location>
</feature>
<reference evidence="24 25" key="1">
    <citation type="submission" date="2017-08" db="EMBL/GenBank/DDBJ databases">
        <title>Burning lignite coal seam in the remote Altai Mountains harbors a hydrogen-driven thermophilic microbial community.</title>
        <authorList>
            <person name="Kadnikov V.V."/>
            <person name="Mardanov A.V."/>
            <person name="Ivasenko D."/>
            <person name="Beletsky A.V."/>
            <person name="Karnachuk O.V."/>
            <person name="Ravin N.V."/>
        </authorList>
    </citation>
    <scope>NUCLEOTIDE SEQUENCE [LARGE SCALE GENOMIC DNA]</scope>
    <source>
        <strain evidence="24">AL33</strain>
    </source>
</reference>
<evidence type="ECO:0000256" key="12">
    <source>
        <dbReference type="ARBA" id="ARBA00023306"/>
    </source>
</evidence>
<evidence type="ECO:0000313" key="24">
    <source>
        <dbReference type="EMBL" id="PTQ54799.1"/>
    </source>
</evidence>
<evidence type="ECO:0000256" key="20">
    <source>
        <dbReference type="ARBA" id="ARBA00049902"/>
    </source>
</evidence>
<dbReference type="EC" id="2.4.99.28" evidence="19"/>
<evidence type="ECO:0000256" key="18">
    <source>
        <dbReference type="ARBA" id="ARBA00041418"/>
    </source>
</evidence>
<sequence>MSAAASTFIPPKGVRSPPAKERRMMLEARTSARPEAALRRRAPDFLFLFLTVAHSVFGLIMVGSASLPLAAAEWGDPFYFVRRQALWLAVALFTLFLAENIRPAQLRKLTLPLLFLAWAGLFTVYLPHLGVELNGSRTWIRLGSLSVQPGELAKPALVLYLAHLLSKKGSQVRTWSRGFLPPFVVVGAFALPLIVQKDLGTALILVGTAFLVLFAGGARIRHLLAVAALSLPPLVLAIVLFPYRLKRITGFLDPWQDPGRSGYHLIQSLYAIAHGGLAGVGLGESVQKFFYLPFPYNDFIFAVLAEELGFLGSGVFLLAYATWIGRGFVLSLRHPDPFAKLLGVGAMSAIAVQALMNLGGVTGLLPITGVTLPLISYGGSSLVVTHLLIGWVLALSRELPRR</sequence>
<evidence type="ECO:0000256" key="19">
    <source>
        <dbReference type="ARBA" id="ARBA00044770"/>
    </source>
</evidence>
<evidence type="ECO:0000256" key="5">
    <source>
        <dbReference type="ARBA" id="ARBA00022676"/>
    </source>
</evidence>
<keyword evidence="10 23" id="KW-1133">Transmembrane helix</keyword>
<dbReference type="GO" id="GO:0008955">
    <property type="term" value="F:peptidoglycan glycosyltransferase activity"/>
    <property type="evidence" value="ECO:0007669"/>
    <property type="project" value="UniProtKB-EC"/>
</dbReference>
<dbReference type="Proteomes" id="UP000244180">
    <property type="component" value="Unassembled WGS sequence"/>
</dbReference>
<evidence type="ECO:0000256" key="7">
    <source>
        <dbReference type="ARBA" id="ARBA00022692"/>
    </source>
</evidence>
<keyword evidence="3" id="KW-1003">Cell membrane</keyword>
<keyword evidence="12" id="KW-0131">Cell cycle</keyword>
<name>A0A2T5GF36_HYDSH</name>
<feature type="transmembrane region" description="Helical" evidence="23">
    <location>
        <begin position="299"/>
        <end position="320"/>
    </location>
</feature>
<dbReference type="GO" id="GO:0032153">
    <property type="term" value="C:cell division site"/>
    <property type="evidence" value="ECO:0007669"/>
    <property type="project" value="TreeGrafter"/>
</dbReference>
<protein>
    <recommendedName>
        <fullName evidence="17">Probable peptidoglycan glycosyltransferase FtsW</fullName>
        <ecNumber evidence="19">2.4.99.28</ecNumber>
    </recommendedName>
    <alternativeName>
        <fullName evidence="18">Cell division protein FtsW</fullName>
    </alternativeName>
    <alternativeName>
        <fullName evidence="15">Cell wall polymerase</fullName>
    </alternativeName>
    <alternativeName>
        <fullName evidence="14">Peptidoglycan polymerase</fullName>
    </alternativeName>
</protein>
<feature type="transmembrane region" description="Helical" evidence="23">
    <location>
        <begin position="341"/>
        <end position="368"/>
    </location>
</feature>
<keyword evidence="8" id="KW-0133">Cell shape</keyword>
<evidence type="ECO:0000256" key="10">
    <source>
        <dbReference type="ARBA" id="ARBA00022989"/>
    </source>
</evidence>
<evidence type="ECO:0000256" key="6">
    <source>
        <dbReference type="ARBA" id="ARBA00022679"/>
    </source>
</evidence>
<comment type="function">
    <text evidence="21">Peptidoglycan polymerase that is essential for cell division.</text>
</comment>
<dbReference type="GO" id="GO:0008360">
    <property type="term" value="P:regulation of cell shape"/>
    <property type="evidence" value="ECO:0007669"/>
    <property type="project" value="UniProtKB-KW"/>
</dbReference>
<dbReference type="GO" id="GO:0051301">
    <property type="term" value="P:cell division"/>
    <property type="evidence" value="ECO:0007669"/>
    <property type="project" value="UniProtKB-KW"/>
</dbReference>
<feature type="transmembrane region" description="Helical" evidence="23">
    <location>
        <begin position="178"/>
        <end position="195"/>
    </location>
</feature>
<evidence type="ECO:0000256" key="23">
    <source>
        <dbReference type="SAM" id="Phobius"/>
    </source>
</evidence>
<dbReference type="InterPro" id="IPR013437">
    <property type="entry name" value="FtsW"/>
</dbReference>
<dbReference type="PANTHER" id="PTHR30474">
    <property type="entry name" value="CELL CYCLE PROTEIN"/>
    <property type="match status" value="1"/>
</dbReference>
<evidence type="ECO:0000256" key="3">
    <source>
        <dbReference type="ARBA" id="ARBA00022475"/>
    </source>
</evidence>
<evidence type="ECO:0000256" key="14">
    <source>
        <dbReference type="ARBA" id="ARBA00032370"/>
    </source>
</evidence>
<keyword evidence="11 23" id="KW-0472">Membrane</keyword>
<comment type="similarity">
    <text evidence="16">Belongs to the SEDS family. FtsW subfamily.</text>
</comment>
<evidence type="ECO:0000256" key="2">
    <source>
        <dbReference type="ARBA" id="ARBA00004752"/>
    </source>
</evidence>
<organism evidence="24 25">
    <name type="scientific">Hydrogenibacillus schlegelii</name>
    <name type="common">Bacillus schlegelii</name>
    <dbReference type="NCBI Taxonomy" id="1484"/>
    <lineage>
        <taxon>Bacteria</taxon>
        <taxon>Bacillati</taxon>
        <taxon>Bacillota</taxon>
        <taxon>Bacilli</taxon>
        <taxon>Bacillales</taxon>
        <taxon>Bacillales Family X. Incertae Sedis</taxon>
        <taxon>Hydrogenibacillus</taxon>
    </lineage>
</organism>
<dbReference type="InterPro" id="IPR001182">
    <property type="entry name" value="FtsW/RodA"/>
</dbReference>
<evidence type="ECO:0000256" key="13">
    <source>
        <dbReference type="ARBA" id="ARBA00023316"/>
    </source>
</evidence>
<dbReference type="PROSITE" id="PS00428">
    <property type="entry name" value="FTSW_RODA_SPOVE"/>
    <property type="match status" value="1"/>
</dbReference>
<evidence type="ECO:0000256" key="8">
    <source>
        <dbReference type="ARBA" id="ARBA00022960"/>
    </source>
</evidence>
<dbReference type="AlphaFoldDB" id="A0A2T5GF36"/>
<comment type="pathway">
    <text evidence="2">Cell wall biogenesis; peptidoglycan biosynthesis.</text>
</comment>
<dbReference type="NCBIfam" id="TIGR02614">
    <property type="entry name" value="ftsW"/>
    <property type="match status" value="1"/>
</dbReference>
<evidence type="ECO:0000256" key="17">
    <source>
        <dbReference type="ARBA" id="ARBA00041185"/>
    </source>
</evidence>
<evidence type="ECO:0000256" key="16">
    <source>
        <dbReference type="ARBA" id="ARBA00038053"/>
    </source>
</evidence>
<dbReference type="InterPro" id="IPR018365">
    <property type="entry name" value="Cell_cycle_FtsW-rel_CS"/>
</dbReference>
<accession>A0A2T5GF36</accession>
<feature type="transmembrane region" description="Helical" evidence="23">
    <location>
        <begin position="223"/>
        <end position="243"/>
    </location>
</feature>
<keyword evidence="7 23" id="KW-0812">Transmembrane</keyword>
<dbReference type="GO" id="GO:0009252">
    <property type="term" value="P:peptidoglycan biosynthetic process"/>
    <property type="evidence" value="ECO:0007669"/>
    <property type="project" value="UniProtKB-KW"/>
</dbReference>
<gene>
    <name evidence="24" type="ORF">HSCHL_2390</name>
</gene>
<feature type="transmembrane region" description="Helical" evidence="23">
    <location>
        <begin position="45"/>
        <end position="67"/>
    </location>
</feature>
<dbReference type="EMBL" id="PEBV01000002">
    <property type="protein sequence ID" value="PTQ54799.1"/>
    <property type="molecule type" value="Genomic_DNA"/>
</dbReference>
<dbReference type="Pfam" id="PF01098">
    <property type="entry name" value="FTSW_RODA_SPOVE"/>
    <property type="match status" value="1"/>
</dbReference>
<feature type="region of interest" description="Disordered" evidence="22">
    <location>
        <begin position="1"/>
        <end position="21"/>
    </location>
</feature>
<evidence type="ECO:0000256" key="9">
    <source>
        <dbReference type="ARBA" id="ARBA00022984"/>
    </source>
</evidence>
<dbReference type="GO" id="GO:0071555">
    <property type="term" value="P:cell wall organization"/>
    <property type="evidence" value="ECO:0007669"/>
    <property type="project" value="UniProtKB-KW"/>
</dbReference>
<keyword evidence="9" id="KW-0573">Peptidoglycan synthesis</keyword>